<dbReference type="InterPro" id="IPR036237">
    <property type="entry name" value="Xyl_isomerase-like_sf"/>
</dbReference>
<protein>
    <recommendedName>
        <fullName evidence="1">Xylose isomerase-like TIM barrel domain-containing protein</fullName>
    </recommendedName>
</protein>
<dbReference type="PANTHER" id="PTHR12110:SF41">
    <property type="entry name" value="INOSOSE DEHYDRATASE"/>
    <property type="match status" value="1"/>
</dbReference>
<proteinExistence type="predicted"/>
<dbReference type="AlphaFoldDB" id="A0A286RH47"/>
<feature type="domain" description="Xylose isomerase-like TIM barrel" evidence="1">
    <location>
        <begin position="152"/>
        <end position="281"/>
    </location>
</feature>
<dbReference type="OrthoDB" id="9798407at2"/>
<dbReference type="KEGG" id="ttf:THTE_2693"/>
<dbReference type="InterPro" id="IPR013022">
    <property type="entry name" value="Xyl_isomerase-like_TIM-brl"/>
</dbReference>
<gene>
    <name evidence="2" type="ORF">THTE_2693</name>
</gene>
<dbReference type="InterPro" id="IPR006311">
    <property type="entry name" value="TAT_signal"/>
</dbReference>
<reference evidence="2 3" key="1">
    <citation type="journal article" name="Front. Microbiol.">
        <title>Sugar Metabolism of the First Thermophilic Planctomycete Thermogutta terrifontis: Comparative Genomic and Transcriptomic Approaches.</title>
        <authorList>
            <person name="Elcheninov A.G."/>
            <person name="Menzel P."/>
            <person name="Gudbergsdottir S.R."/>
            <person name="Slesarev A.I."/>
            <person name="Kadnikov V.V."/>
            <person name="Krogh A."/>
            <person name="Bonch-Osmolovskaya E.A."/>
            <person name="Peng X."/>
            <person name="Kublanov I.V."/>
        </authorList>
    </citation>
    <scope>NUCLEOTIDE SEQUENCE [LARGE SCALE GENOMIC DNA]</scope>
    <source>
        <strain evidence="2 3">R1</strain>
    </source>
</reference>
<dbReference type="RefSeq" id="WP_095415407.1">
    <property type="nucleotide sequence ID" value="NZ_CP018477.1"/>
</dbReference>
<dbReference type="EMBL" id="CP018477">
    <property type="protein sequence ID" value="ASV75295.1"/>
    <property type="molecule type" value="Genomic_DNA"/>
</dbReference>
<keyword evidence="3" id="KW-1185">Reference proteome</keyword>
<dbReference type="SUPFAM" id="SSF51658">
    <property type="entry name" value="Xylose isomerase-like"/>
    <property type="match status" value="1"/>
</dbReference>
<sequence length="299" mass="32385">MDHRPLLPRREFIQQSGGVLAVLAGMGAPGAQSVSAFETANSERKKPSFRLALASYTLRKFPLPQALEMTKRVGLKHICLKSFHLPLDASPEQINEAKKQVAGAGIDLYAGGVITMANEQEVVQAFDYAKQAGMRMIVASPRPDVLPLVEKKVRETSIAVAIHNHGPGDKFFPTPESVYEQVKGLDARIGLCMDVGHTARIGADPVADARRFADRLLDVHIKDINVAAPSGKCVECGRGVLDLPGFLRMLIDIGYGGMVSFEYEKDENDPLPGLAESVGYVRGVLDTILGIQDRSIQLG</sequence>
<dbReference type="Gene3D" id="3.20.20.150">
    <property type="entry name" value="Divalent-metal-dependent TIM barrel enzymes"/>
    <property type="match status" value="1"/>
</dbReference>
<dbReference type="Pfam" id="PF01261">
    <property type="entry name" value="AP_endonuc_2"/>
    <property type="match status" value="1"/>
</dbReference>
<dbReference type="InterPro" id="IPR050312">
    <property type="entry name" value="IolE/XylAMocC-like"/>
</dbReference>
<dbReference type="PANTHER" id="PTHR12110">
    <property type="entry name" value="HYDROXYPYRUVATE ISOMERASE"/>
    <property type="match status" value="1"/>
</dbReference>
<evidence type="ECO:0000313" key="3">
    <source>
        <dbReference type="Proteomes" id="UP000215086"/>
    </source>
</evidence>
<organism evidence="2 3">
    <name type="scientific">Thermogutta terrifontis</name>
    <dbReference type="NCBI Taxonomy" id="1331910"/>
    <lineage>
        <taxon>Bacteria</taxon>
        <taxon>Pseudomonadati</taxon>
        <taxon>Planctomycetota</taxon>
        <taxon>Planctomycetia</taxon>
        <taxon>Pirellulales</taxon>
        <taxon>Thermoguttaceae</taxon>
        <taxon>Thermogutta</taxon>
    </lineage>
</organism>
<accession>A0A286RH47</accession>
<evidence type="ECO:0000313" key="2">
    <source>
        <dbReference type="EMBL" id="ASV75295.1"/>
    </source>
</evidence>
<evidence type="ECO:0000259" key="1">
    <source>
        <dbReference type="Pfam" id="PF01261"/>
    </source>
</evidence>
<name>A0A286RH47_9BACT</name>
<dbReference type="Proteomes" id="UP000215086">
    <property type="component" value="Chromosome"/>
</dbReference>
<dbReference type="PROSITE" id="PS51318">
    <property type="entry name" value="TAT"/>
    <property type="match status" value="1"/>
</dbReference>